<evidence type="ECO:0000313" key="8">
    <source>
        <dbReference type="Proteomes" id="UP000803844"/>
    </source>
</evidence>
<dbReference type="PROSITE" id="PS00623">
    <property type="entry name" value="GMC_OXRED_1"/>
    <property type="match status" value="1"/>
</dbReference>
<accession>A0A9P4Y4B9</accession>
<name>A0A9P4Y4B9_CRYP1</name>
<dbReference type="PIRSF" id="PIRSF000137">
    <property type="entry name" value="Alcohol_oxidase"/>
    <property type="match status" value="1"/>
</dbReference>
<evidence type="ECO:0000256" key="4">
    <source>
        <dbReference type="RuleBase" id="RU003968"/>
    </source>
</evidence>
<dbReference type="InterPro" id="IPR007867">
    <property type="entry name" value="GMC_OxRtase_C"/>
</dbReference>
<dbReference type="OrthoDB" id="269227at2759"/>
<dbReference type="InterPro" id="IPR036188">
    <property type="entry name" value="FAD/NAD-bd_sf"/>
</dbReference>
<dbReference type="Gene3D" id="3.30.560.10">
    <property type="entry name" value="Glucose Oxidase, domain 3"/>
    <property type="match status" value="1"/>
</dbReference>
<feature type="binding site" evidence="3">
    <location>
        <begin position="493"/>
        <end position="494"/>
    </location>
    <ligand>
        <name>FAD</name>
        <dbReference type="ChEBI" id="CHEBI:57692"/>
    </ligand>
</feature>
<evidence type="ECO:0000259" key="6">
    <source>
        <dbReference type="PROSITE" id="PS00624"/>
    </source>
</evidence>
<organism evidence="7 8">
    <name type="scientific">Cryphonectria parasitica (strain ATCC 38755 / EP155)</name>
    <dbReference type="NCBI Taxonomy" id="660469"/>
    <lineage>
        <taxon>Eukaryota</taxon>
        <taxon>Fungi</taxon>
        <taxon>Dikarya</taxon>
        <taxon>Ascomycota</taxon>
        <taxon>Pezizomycotina</taxon>
        <taxon>Sordariomycetes</taxon>
        <taxon>Sordariomycetidae</taxon>
        <taxon>Diaporthales</taxon>
        <taxon>Cryphonectriaceae</taxon>
        <taxon>Cryphonectria-Endothia species complex</taxon>
        <taxon>Cryphonectria</taxon>
    </lineage>
</organism>
<evidence type="ECO:0000256" key="3">
    <source>
        <dbReference type="PIRSR" id="PIRSR000137-2"/>
    </source>
</evidence>
<dbReference type="AlphaFoldDB" id="A0A9P4Y4B9"/>
<proteinExistence type="inferred from homology"/>
<dbReference type="GeneID" id="63834244"/>
<evidence type="ECO:0000256" key="2">
    <source>
        <dbReference type="PIRSR" id="PIRSR000137-1"/>
    </source>
</evidence>
<dbReference type="InterPro" id="IPR000172">
    <property type="entry name" value="GMC_OxRdtase_N"/>
</dbReference>
<dbReference type="SUPFAM" id="SSF54373">
    <property type="entry name" value="FAD-linked reductases, C-terminal domain"/>
    <property type="match status" value="1"/>
</dbReference>
<feature type="active site" description="Proton acceptor" evidence="2">
    <location>
        <position position="532"/>
    </location>
</feature>
<dbReference type="Pfam" id="PF00732">
    <property type="entry name" value="GMC_oxred_N"/>
    <property type="match status" value="1"/>
</dbReference>
<evidence type="ECO:0000313" key="7">
    <source>
        <dbReference type="EMBL" id="KAF3766240.1"/>
    </source>
</evidence>
<sequence length="552" mass="59336">MALEAHYDYIVAGGGLSGCVVASRLKEYRPDAKILLIEAGQDTRSRTDILKPEVLNLGGELDWMFPCEPSPGVNARPMVLNAGKGLGGGTLINSGGWLRGSSIEYDEWAARVGDKRWSYAGLLPWMKRTESWYEDSPAHHGKDGAIAVAHTVKSANRTYPLTGPVASAWDELGVPALEDFDQNSGSNLGRAQLCEARADGLREHAAIKYQLDGVEILVDTLVKKVVIEKVGGNPRAVGVELADGRVVKGGETIVCTGAIKSPQLLMLSGIGPAQVLREHGIEPVVDNPEVGQNLHDHASVYQFWKLKDPERGLTLGSPNPLFQSPEYTKGVPADWIVSTDVPHDGLAEALEKDEGASPDPAAHPLLRQGRSHVETCLLYLKLPMPGTAPDYAHLTTLLVGFLPTSRGSVSLRSADPAAAPRISMNYLATEVDRYIFRSGLRQLTRLMLDTEFGREYVEGESMVLPLPGVEPAQLDDSDEKLDARLRTTAVTTWHVCGTCSMGTIVDSECRVKGVDGLRVVDASIIPVPLSAHIQAGVYALAELAAAIIAGKV</sequence>
<protein>
    <submittedName>
        <fullName evidence="7">Alcohol oxidase</fullName>
    </submittedName>
</protein>
<evidence type="ECO:0000256" key="1">
    <source>
        <dbReference type="ARBA" id="ARBA00010790"/>
    </source>
</evidence>
<dbReference type="PANTHER" id="PTHR11552:SF123">
    <property type="entry name" value="GMC OXIDOREDUCTASE (AFU_ORTHOLOGUE AFUA_2G01770)-RELATED"/>
    <property type="match status" value="1"/>
</dbReference>
<dbReference type="SUPFAM" id="SSF51905">
    <property type="entry name" value="FAD/NAD(P)-binding domain"/>
    <property type="match status" value="1"/>
</dbReference>
<keyword evidence="8" id="KW-1185">Reference proteome</keyword>
<dbReference type="PANTHER" id="PTHR11552">
    <property type="entry name" value="GLUCOSE-METHANOL-CHOLINE GMC OXIDOREDUCTASE"/>
    <property type="match status" value="1"/>
</dbReference>
<dbReference type="GO" id="GO:0016614">
    <property type="term" value="F:oxidoreductase activity, acting on CH-OH group of donors"/>
    <property type="evidence" value="ECO:0007669"/>
    <property type="project" value="InterPro"/>
</dbReference>
<dbReference type="GO" id="GO:0050660">
    <property type="term" value="F:flavin adenine dinucleotide binding"/>
    <property type="evidence" value="ECO:0007669"/>
    <property type="project" value="InterPro"/>
</dbReference>
<evidence type="ECO:0000259" key="5">
    <source>
        <dbReference type="PROSITE" id="PS00623"/>
    </source>
</evidence>
<dbReference type="RefSeq" id="XP_040777201.1">
    <property type="nucleotide sequence ID" value="XM_040917115.1"/>
</dbReference>
<dbReference type="InterPro" id="IPR012132">
    <property type="entry name" value="GMC_OxRdtase"/>
</dbReference>
<feature type="active site" description="Proton donor" evidence="2">
    <location>
        <position position="494"/>
    </location>
</feature>
<dbReference type="EMBL" id="MU032347">
    <property type="protein sequence ID" value="KAF3766240.1"/>
    <property type="molecule type" value="Genomic_DNA"/>
</dbReference>
<comment type="cofactor">
    <cofactor evidence="3">
        <name>FAD</name>
        <dbReference type="ChEBI" id="CHEBI:57692"/>
    </cofactor>
</comment>
<comment type="caution">
    <text evidence="7">The sequence shown here is derived from an EMBL/GenBank/DDBJ whole genome shotgun (WGS) entry which is preliminary data.</text>
</comment>
<feature type="domain" description="Glucose-methanol-choline oxidoreductase N-terminal" evidence="5">
    <location>
        <begin position="83"/>
        <end position="106"/>
    </location>
</feature>
<feature type="binding site" evidence="3">
    <location>
        <position position="222"/>
    </location>
    <ligand>
        <name>FAD</name>
        <dbReference type="ChEBI" id="CHEBI:57692"/>
    </ligand>
</feature>
<keyword evidence="4" id="KW-0285">Flavoprotein</keyword>
<gene>
    <name evidence="7" type="ORF">M406DRAFT_256664</name>
</gene>
<dbReference type="Proteomes" id="UP000803844">
    <property type="component" value="Unassembled WGS sequence"/>
</dbReference>
<dbReference type="PROSITE" id="PS00624">
    <property type="entry name" value="GMC_OXRED_2"/>
    <property type="match status" value="1"/>
</dbReference>
<dbReference type="Pfam" id="PF05199">
    <property type="entry name" value="GMC_oxred_C"/>
    <property type="match status" value="1"/>
</dbReference>
<feature type="domain" description="Glucose-methanol-choline oxidoreductase N-terminal" evidence="6">
    <location>
        <begin position="257"/>
        <end position="271"/>
    </location>
</feature>
<keyword evidence="3 4" id="KW-0274">FAD</keyword>
<comment type="similarity">
    <text evidence="1 4">Belongs to the GMC oxidoreductase family.</text>
</comment>
<reference evidence="7" key="1">
    <citation type="journal article" date="2020" name="Phytopathology">
        <title>Genome sequence of the chestnut blight fungus Cryphonectria parasitica EP155: A fundamental resource for an archetypical invasive plant pathogen.</title>
        <authorList>
            <person name="Crouch J.A."/>
            <person name="Dawe A."/>
            <person name="Aerts A."/>
            <person name="Barry K."/>
            <person name="Churchill A.C.L."/>
            <person name="Grimwood J."/>
            <person name="Hillman B."/>
            <person name="Milgroom M.G."/>
            <person name="Pangilinan J."/>
            <person name="Smith M."/>
            <person name="Salamov A."/>
            <person name="Schmutz J."/>
            <person name="Yadav J."/>
            <person name="Grigoriev I.V."/>
            <person name="Nuss D."/>
        </authorList>
    </citation>
    <scope>NUCLEOTIDE SEQUENCE</scope>
    <source>
        <strain evidence="7">EP155</strain>
    </source>
</reference>
<dbReference type="Gene3D" id="3.50.50.60">
    <property type="entry name" value="FAD/NAD(P)-binding domain"/>
    <property type="match status" value="1"/>
</dbReference>